<feature type="signal peptide" evidence="2">
    <location>
        <begin position="1"/>
        <end position="25"/>
    </location>
</feature>
<evidence type="ECO:0000313" key="4">
    <source>
        <dbReference type="Proteomes" id="UP001244427"/>
    </source>
</evidence>
<reference evidence="3 4" key="1">
    <citation type="submission" date="2023-07" db="EMBL/GenBank/DDBJ databases">
        <title>Comparative genomics of wheat-associated soil bacteria to identify genetic determinants of phenazine resistance.</title>
        <authorList>
            <person name="Mouncey N."/>
        </authorList>
    </citation>
    <scope>NUCLEOTIDE SEQUENCE [LARGE SCALE GENOMIC DNA]</scope>
    <source>
        <strain evidence="3 4">W4I9-1</strain>
    </source>
</reference>
<name>A0AAW8EZZ0_9MICO</name>
<feature type="chain" id="PRO_5043588976" evidence="2">
    <location>
        <begin position="26"/>
        <end position="241"/>
    </location>
</feature>
<dbReference type="EMBL" id="JAUSXV010000001">
    <property type="protein sequence ID" value="MDQ0648773.1"/>
    <property type="molecule type" value="Genomic_DNA"/>
</dbReference>
<evidence type="ECO:0000256" key="2">
    <source>
        <dbReference type="SAM" id="SignalP"/>
    </source>
</evidence>
<protein>
    <submittedName>
        <fullName evidence="3">Uncharacterized protein</fullName>
    </submittedName>
</protein>
<organism evidence="3 4">
    <name type="scientific">Microbacterium natoriense</name>
    <dbReference type="NCBI Taxonomy" id="284570"/>
    <lineage>
        <taxon>Bacteria</taxon>
        <taxon>Bacillati</taxon>
        <taxon>Actinomycetota</taxon>
        <taxon>Actinomycetes</taxon>
        <taxon>Micrococcales</taxon>
        <taxon>Microbacteriaceae</taxon>
        <taxon>Microbacterium</taxon>
    </lineage>
</organism>
<keyword evidence="4" id="KW-1185">Reference proteome</keyword>
<evidence type="ECO:0000256" key="1">
    <source>
        <dbReference type="SAM" id="MobiDB-lite"/>
    </source>
</evidence>
<feature type="region of interest" description="Disordered" evidence="1">
    <location>
        <begin position="48"/>
        <end position="92"/>
    </location>
</feature>
<gene>
    <name evidence="3" type="ORF">QFZ53_002969</name>
</gene>
<evidence type="ECO:0000313" key="3">
    <source>
        <dbReference type="EMBL" id="MDQ0648773.1"/>
    </source>
</evidence>
<proteinExistence type="predicted"/>
<dbReference type="AlphaFoldDB" id="A0AAW8EZZ0"/>
<comment type="caution">
    <text evidence="3">The sequence shown here is derived from an EMBL/GenBank/DDBJ whole genome shotgun (WGS) entry which is preliminary data.</text>
</comment>
<keyword evidence="2" id="KW-0732">Signal</keyword>
<feature type="compositionally biased region" description="Low complexity" evidence="1">
    <location>
        <begin position="56"/>
        <end position="92"/>
    </location>
</feature>
<sequence>MIRRRMGVAAALVAVMVATPLTLGAASAPGMRDAGICIPLIYCPQPTPTPTPTTPGTPTTPTTPVLPIDPTAPVDPSTPVVPSDPQAPQAPVEPVEAPVDAGAPVFTGTPASMGSESLSFTGLSGISIVSVPTVDGGSIRALKISAESITIKGFSLTVRPPDGPGLVTTADTMSLQGDVSVYIGSISASSMGGAPLTIGTDTPPPLTDVEPGLLNVSMGLVGSIADLITYSNTDQRIVEAE</sequence>
<dbReference type="RefSeq" id="WP_307297773.1">
    <property type="nucleotide sequence ID" value="NZ_JAUSXV010000001.1"/>
</dbReference>
<dbReference type="Proteomes" id="UP001244427">
    <property type="component" value="Unassembled WGS sequence"/>
</dbReference>
<accession>A0AAW8EZZ0</accession>